<evidence type="ECO:0000313" key="13">
    <source>
        <dbReference type="EMBL" id="OLQ08358.1"/>
    </source>
</evidence>
<dbReference type="Pfam" id="PF18044">
    <property type="entry name" value="zf-CCCH_4"/>
    <property type="match status" value="1"/>
</dbReference>
<evidence type="ECO:0000256" key="1">
    <source>
        <dbReference type="ARBA" id="ARBA00022670"/>
    </source>
</evidence>
<dbReference type="GO" id="GO:0004190">
    <property type="term" value="F:aspartic-type endopeptidase activity"/>
    <property type="evidence" value="ECO:0007669"/>
    <property type="project" value="UniProtKB-KW"/>
</dbReference>
<dbReference type="InterPro" id="IPR041367">
    <property type="entry name" value="Znf-CCCH_4"/>
</dbReference>
<organism evidence="13 14">
    <name type="scientific">Symbiodinium microadriaticum</name>
    <name type="common">Dinoflagellate</name>
    <name type="synonym">Zooxanthella microadriatica</name>
    <dbReference type="NCBI Taxonomy" id="2951"/>
    <lineage>
        <taxon>Eukaryota</taxon>
        <taxon>Sar</taxon>
        <taxon>Alveolata</taxon>
        <taxon>Dinophyceae</taxon>
        <taxon>Suessiales</taxon>
        <taxon>Symbiodiniaceae</taxon>
        <taxon>Symbiodinium</taxon>
    </lineage>
</organism>
<evidence type="ECO:0000313" key="14">
    <source>
        <dbReference type="Proteomes" id="UP000186817"/>
    </source>
</evidence>
<keyword evidence="6" id="KW-0064">Aspartyl protease</keyword>
<keyword evidence="14" id="KW-1185">Reference proteome</keyword>
<dbReference type="InterPro" id="IPR000571">
    <property type="entry name" value="Znf_CCCH"/>
</dbReference>
<evidence type="ECO:0000256" key="9">
    <source>
        <dbReference type="ARBA" id="ARBA00022801"/>
    </source>
</evidence>
<dbReference type="OrthoDB" id="415724at2759"/>
<evidence type="ECO:0000256" key="11">
    <source>
        <dbReference type="ARBA" id="ARBA00022918"/>
    </source>
</evidence>
<feature type="compositionally biased region" description="Basic and acidic residues" evidence="12">
    <location>
        <begin position="560"/>
        <end position="576"/>
    </location>
</feature>
<evidence type="ECO:0000256" key="6">
    <source>
        <dbReference type="ARBA" id="ARBA00022750"/>
    </source>
</evidence>
<evidence type="ECO:0000256" key="3">
    <source>
        <dbReference type="ARBA" id="ARBA00022695"/>
    </source>
</evidence>
<evidence type="ECO:0000256" key="12">
    <source>
        <dbReference type="SAM" id="MobiDB-lite"/>
    </source>
</evidence>
<reference evidence="13 14" key="1">
    <citation type="submission" date="2016-02" db="EMBL/GenBank/DDBJ databases">
        <title>Genome analysis of coral dinoflagellate symbionts highlights evolutionary adaptations to a symbiotic lifestyle.</title>
        <authorList>
            <person name="Aranda M."/>
            <person name="Li Y."/>
            <person name="Liew Y.J."/>
            <person name="Baumgarten S."/>
            <person name="Simakov O."/>
            <person name="Wilson M."/>
            <person name="Piel J."/>
            <person name="Ashoor H."/>
            <person name="Bougouffa S."/>
            <person name="Bajic V.B."/>
            <person name="Ryu T."/>
            <person name="Ravasi T."/>
            <person name="Bayer T."/>
            <person name="Micklem G."/>
            <person name="Kim H."/>
            <person name="Bhak J."/>
            <person name="Lajeunesse T.C."/>
            <person name="Voolstra C.R."/>
        </authorList>
    </citation>
    <scope>NUCLEOTIDE SEQUENCE [LARGE SCALE GENOMIC DNA]</scope>
    <source>
        <strain evidence="13 14">CCMP2467</strain>
    </source>
</reference>
<dbReference type="SUPFAM" id="SSF90229">
    <property type="entry name" value="CCCH zinc finger"/>
    <property type="match status" value="1"/>
</dbReference>
<evidence type="ECO:0000256" key="8">
    <source>
        <dbReference type="ARBA" id="ARBA00022771"/>
    </source>
</evidence>
<protein>
    <submittedName>
        <fullName evidence="13">Retrovirus-related Pol polyprotein from transposon opus</fullName>
    </submittedName>
</protein>
<dbReference type="PANTHER" id="PTHR33064:SF37">
    <property type="entry name" value="RIBONUCLEASE H"/>
    <property type="match status" value="1"/>
</dbReference>
<feature type="region of interest" description="Disordered" evidence="12">
    <location>
        <begin position="560"/>
        <end position="617"/>
    </location>
</feature>
<keyword evidence="7" id="KW-0255">Endonuclease</keyword>
<feature type="region of interest" description="Disordered" evidence="12">
    <location>
        <begin position="741"/>
        <end position="772"/>
    </location>
</feature>
<keyword evidence="3" id="KW-0548">Nucleotidyltransferase</keyword>
<gene>
    <name evidence="13" type="primary">pol</name>
    <name evidence="13" type="ORF">AK812_SmicGene8141</name>
</gene>
<dbReference type="PROSITE" id="PS50103">
    <property type="entry name" value="ZF_C3H1"/>
    <property type="match status" value="1"/>
</dbReference>
<keyword evidence="8" id="KW-0863">Zinc-finger</keyword>
<dbReference type="GO" id="GO:0008270">
    <property type="term" value="F:zinc ion binding"/>
    <property type="evidence" value="ECO:0007669"/>
    <property type="project" value="UniProtKB-KW"/>
</dbReference>
<evidence type="ECO:0000256" key="10">
    <source>
        <dbReference type="ARBA" id="ARBA00022833"/>
    </source>
</evidence>
<dbReference type="SMART" id="SM00356">
    <property type="entry name" value="ZnF_C3H1"/>
    <property type="match status" value="1"/>
</dbReference>
<keyword evidence="4" id="KW-0540">Nuclease</keyword>
<feature type="region of interest" description="Disordered" evidence="12">
    <location>
        <begin position="310"/>
        <end position="355"/>
    </location>
</feature>
<keyword evidence="1" id="KW-0645">Protease</keyword>
<keyword evidence="11" id="KW-0695">RNA-directed DNA polymerase</keyword>
<dbReference type="Proteomes" id="UP000186817">
    <property type="component" value="Unassembled WGS sequence"/>
</dbReference>
<keyword evidence="9" id="KW-0378">Hydrolase</keyword>
<feature type="compositionally biased region" description="Polar residues" evidence="12">
    <location>
        <begin position="741"/>
        <end position="750"/>
    </location>
</feature>
<dbReference type="GO" id="GO:0003964">
    <property type="term" value="F:RNA-directed DNA polymerase activity"/>
    <property type="evidence" value="ECO:0007669"/>
    <property type="project" value="UniProtKB-KW"/>
</dbReference>
<keyword evidence="2" id="KW-0808">Transferase</keyword>
<evidence type="ECO:0000256" key="4">
    <source>
        <dbReference type="ARBA" id="ARBA00022722"/>
    </source>
</evidence>
<dbReference type="PANTHER" id="PTHR33064">
    <property type="entry name" value="POL PROTEIN"/>
    <property type="match status" value="1"/>
</dbReference>
<sequence>MLPRHGYGAEPSRARSSSLDAGERRRRAETPVSAAPSKEEKERVALEAGRFLRSVGNKRYGTFLKELKARGLSVTTSEAAELYHRVEPSVYGSAHSQVSSAFGGVDYCGSSYVAGRRAAAPSPVAEDPEEGATLAELKTSFLSPFDPEAESLEEYEVRLQQGVEMARLDCRDEAISLAESCLGEAQFQTAYTRFSNLCRTTPAAARPDGPDHVLRAIGAGISKLLQMPGADPVAVYYRYKGAADAYAEAGGTDPSGRVQARLLSLREKAEAAEEARSLPPSSAASVRSSHDWLWENCGLVSPSRFRRRDLGDEAPPAPDFFAEASGVGPIHEDRSRSREAPLRSSASDEPVGGVSSARALLPERSLPHHYDLASTGNNSGQDAALLAIVQEMRRQREQDAKERAEQLKSMREEKSVFTYSLRDDLPVFGDGDSDLKHLEAFSDVCMVVKPKGDREMLRLFARTLKGMILEKRATQFQEFQVSWLEALTELNSAGVYKCQKDLLYDYLHKIGPFLRDEMSRDRRFWPLRPSPGVKQEFRGVENWSEAALVAREITLRKDANKALESHHASSEAEPTRSPKNPKNKKNEGGNGGADATRAQTVGLPSGAGDRCKHCNNPGHITSLCPRKAAEKRGESEALLAEFGRTGAVCNLCAAVGIKDGSHRPRHHTLAAQDQYGTGGSAPGGGKGGGGKGKDKDKGGKGGKGKGGAASGEKQPCRLFAQGRCTYGDKCKFAHVQDAANTQQDASQTLTAKEKKAAKKKEKEKARNGASGSDERVYPLFEVSSQSTPGEAGAVVYDSSLQVAEPATKQWRHWPGSLAKVPKDLKTVAAAPSPGYNAQTRTSCAGVELVTLLDSGATCGSLPEWLFAEIYERTAADVAKGKFTWSDRFPGVVLGLPTIGPKGLQHRVTDAGHRFDKLGLTLPRLELERETFLTDGTELRVEASLCAALETEVTLESNQCAVVPVAWIGEPNGLARVVPVAEGPEVAFGHFDPDLSREGMVVMHNSGPLIARQWEAGDVVAAGKAVFKDPLRCATSECQTCQRLLGVVGTTNATKHWPQTATYLNGLTFCSQSGQLLERCFAPMELLEFTDPTDTLTVFIHKDLTKASAFAELQLGELGFNLEANRCGENRVAEGYLVDLCRGSTPGDCSPDFVNHLVEDESLVDSILNDEVPTEAYYQAYRAFLHDEFPQACVCVLGHIAELVELFDLCICIGFSLGIDKLVLLKPQVKSLGEIVGRHGRSPDPAKVAALSEWGPIGSLKQLQEFLGTANYSRDQIGPKFEVAMDPLRRYLREGDKAFPMTPRGLEAVERLKRLMRKATCLAVPDERAAANGSRPYEQLADCCKAGLGGAHLQMSADLRRWNPLAYHAESLSAAQTLWHPFRQEQHAQLKCRRKFRSLFGSIPVVMYTDHANIVRLQDKPLDQIDPVSFRAVA</sequence>
<dbReference type="Gene3D" id="4.10.1000.10">
    <property type="entry name" value="Zinc finger, CCCH-type"/>
    <property type="match status" value="1"/>
</dbReference>
<dbReference type="EMBL" id="LSRX01000119">
    <property type="protein sequence ID" value="OLQ08358.1"/>
    <property type="molecule type" value="Genomic_DNA"/>
</dbReference>
<dbReference type="InterPro" id="IPR043502">
    <property type="entry name" value="DNA/RNA_pol_sf"/>
</dbReference>
<dbReference type="InterPro" id="IPR036855">
    <property type="entry name" value="Znf_CCCH_sf"/>
</dbReference>
<dbReference type="SUPFAM" id="SSF56672">
    <property type="entry name" value="DNA/RNA polymerases"/>
    <property type="match status" value="1"/>
</dbReference>
<feature type="compositionally biased region" description="Basic and acidic residues" evidence="12">
    <location>
        <begin position="760"/>
        <end position="772"/>
    </location>
</feature>
<evidence type="ECO:0000256" key="5">
    <source>
        <dbReference type="ARBA" id="ARBA00022723"/>
    </source>
</evidence>
<feature type="compositionally biased region" description="Gly residues" evidence="12">
    <location>
        <begin position="676"/>
        <end position="690"/>
    </location>
</feature>
<keyword evidence="10" id="KW-0862">Zinc</keyword>
<dbReference type="Gene3D" id="3.30.70.270">
    <property type="match status" value="1"/>
</dbReference>
<accession>A0A1Q9ELV1</accession>
<feature type="compositionally biased region" description="Basic and acidic residues" evidence="12">
    <location>
        <begin position="330"/>
        <end position="341"/>
    </location>
</feature>
<evidence type="ECO:0000256" key="7">
    <source>
        <dbReference type="ARBA" id="ARBA00022759"/>
    </source>
</evidence>
<name>A0A1Q9ELV1_SYMMI</name>
<proteinExistence type="predicted"/>
<feature type="region of interest" description="Disordered" evidence="12">
    <location>
        <begin position="1"/>
        <end position="43"/>
    </location>
</feature>
<dbReference type="InterPro" id="IPR051320">
    <property type="entry name" value="Viral_Replic_Matur_Polypro"/>
</dbReference>
<dbReference type="InterPro" id="IPR041373">
    <property type="entry name" value="RT_RNaseH"/>
</dbReference>
<comment type="caution">
    <text evidence="13">The sequence shown here is derived from an EMBL/GenBank/DDBJ whole genome shotgun (WGS) entry which is preliminary data.</text>
</comment>
<dbReference type="GO" id="GO:0004519">
    <property type="term" value="F:endonuclease activity"/>
    <property type="evidence" value="ECO:0007669"/>
    <property type="project" value="UniProtKB-KW"/>
</dbReference>
<evidence type="ECO:0000256" key="2">
    <source>
        <dbReference type="ARBA" id="ARBA00022679"/>
    </source>
</evidence>
<keyword evidence="5" id="KW-0479">Metal-binding</keyword>
<feature type="region of interest" description="Disordered" evidence="12">
    <location>
        <begin position="670"/>
        <end position="712"/>
    </location>
</feature>
<dbReference type="GO" id="GO:0006508">
    <property type="term" value="P:proteolysis"/>
    <property type="evidence" value="ECO:0007669"/>
    <property type="project" value="UniProtKB-KW"/>
</dbReference>
<dbReference type="Pfam" id="PF17917">
    <property type="entry name" value="RT_RNaseH"/>
    <property type="match status" value="1"/>
</dbReference>
<dbReference type="InterPro" id="IPR043128">
    <property type="entry name" value="Rev_trsase/Diguanyl_cyclase"/>
</dbReference>